<dbReference type="AlphaFoldDB" id="A0A1C9U4R0"/>
<sequence length="107" mass="11609">MNIFVGNLPYSLTQEELREAFEAFGQVTSVAIITDKFTGNPRGFGFVEMADNAEGQAAIDGLNGRELKGRALSVNEARPKEPRSFGGGRDSRGERRPAGASMRSDEE</sequence>
<dbReference type="InterPro" id="IPR052462">
    <property type="entry name" value="SLIRP/GR-RBP-like"/>
</dbReference>
<dbReference type="PROSITE" id="PS50102">
    <property type="entry name" value="RRM"/>
    <property type="match status" value="1"/>
</dbReference>
<dbReference type="InterPro" id="IPR035979">
    <property type="entry name" value="RBD_domain_sf"/>
</dbReference>
<feature type="compositionally biased region" description="Basic and acidic residues" evidence="2">
    <location>
        <begin position="77"/>
        <end position="97"/>
    </location>
</feature>
<evidence type="ECO:0000256" key="2">
    <source>
        <dbReference type="SAM" id="MobiDB-lite"/>
    </source>
</evidence>
<dbReference type="SMART" id="SM00360">
    <property type="entry name" value="RRM"/>
    <property type="match status" value="1"/>
</dbReference>
<keyword evidence="1" id="KW-0694">RNA-binding</keyword>
<reference evidence="4" key="1">
    <citation type="journal article" date="2016" name="Sci. Rep.">
        <title>Triclosan Resistome from Metagenome Reveals Diverse Enoyl Acyl Carrier Protein Reductases and Selective Enrichment of Triclosan Resistance Genes.</title>
        <authorList>
            <person name="Khan R."/>
            <person name="Kong H.G."/>
            <person name="Jung Y.H."/>
            <person name="Choi J."/>
            <person name="Baek K.Y."/>
            <person name="Hwang E.C."/>
            <person name="Lee S.W."/>
        </authorList>
    </citation>
    <scope>NUCLEOTIDE SEQUENCE</scope>
</reference>
<dbReference type="Pfam" id="PF00076">
    <property type="entry name" value="RRM_1"/>
    <property type="match status" value="1"/>
</dbReference>
<dbReference type="PANTHER" id="PTHR48027">
    <property type="entry name" value="HETEROGENEOUS NUCLEAR RIBONUCLEOPROTEIN 87F-RELATED"/>
    <property type="match status" value="1"/>
</dbReference>
<dbReference type="InterPro" id="IPR048289">
    <property type="entry name" value="RRM2_NsCP33-like"/>
</dbReference>
<dbReference type="InterPro" id="IPR000504">
    <property type="entry name" value="RRM_dom"/>
</dbReference>
<proteinExistence type="predicted"/>
<name>A0A1C9U4R0_9BACT</name>
<evidence type="ECO:0000259" key="3">
    <source>
        <dbReference type="PROSITE" id="PS50102"/>
    </source>
</evidence>
<dbReference type="GO" id="GO:0003723">
    <property type="term" value="F:RNA binding"/>
    <property type="evidence" value="ECO:0007669"/>
    <property type="project" value="UniProtKB-KW"/>
</dbReference>
<dbReference type="InterPro" id="IPR012677">
    <property type="entry name" value="Nucleotide-bd_a/b_plait_sf"/>
</dbReference>
<feature type="domain" description="RRM" evidence="3">
    <location>
        <begin position="1"/>
        <end position="79"/>
    </location>
</feature>
<dbReference type="CDD" id="cd21608">
    <property type="entry name" value="RRM2_NsCP33_like"/>
    <property type="match status" value="1"/>
</dbReference>
<evidence type="ECO:0000256" key="1">
    <source>
        <dbReference type="ARBA" id="ARBA00022884"/>
    </source>
</evidence>
<dbReference type="EMBL" id="KT982360">
    <property type="protein sequence ID" value="AOR51126.1"/>
    <property type="molecule type" value="Genomic_DNA"/>
</dbReference>
<accession>A0A1C9U4R0</accession>
<feature type="region of interest" description="Disordered" evidence="2">
    <location>
        <begin position="71"/>
        <end position="107"/>
    </location>
</feature>
<organism evidence="4">
    <name type="scientific">uncultured bacterium pAW1</name>
    <dbReference type="NCBI Taxonomy" id="1781155"/>
    <lineage>
        <taxon>Bacteria</taxon>
        <taxon>environmental samples</taxon>
    </lineage>
</organism>
<protein>
    <submittedName>
        <fullName evidence="4">RNA-binding protein</fullName>
    </submittedName>
</protein>
<dbReference type="Gene3D" id="3.30.70.330">
    <property type="match status" value="1"/>
</dbReference>
<evidence type="ECO:0000313" key="4">
    <source>
        <dbReference type="EMBL" id="AOR51126.1"/>
    </source>
</evidence>
<dbReference type="SUPFAM" id="SSF54928">
    <property type="entry name" value="RNA-binding domain, RBD"/>
    <property type="match status" value="1"/>
</dbReference>